<dbReference type="Pfam" id="PF13175">
    <property type="entry name" value="AAA_15"/>
    <property type="match status" value="1"/>
</dbReference>
<organism evidence="3 4">
    <name type="scientific">Yersinia kristensenii</name>
    <dbReference type="NCBI Taxonomy" id="28152"/>
    <lineage>
        <taxon>Bacteria</taxon>
        <taxon>Pseudomonadati</taxon>
        <taxon>Pseudomonadota</taxon>
        <taxon>Gammaproteobacteria</taxon>
        <taxon>Enterobacterales</taxon>
        <taxon>Yersiniaceae</taxon>
        <taxon>Yersinia</taxon>
    </lineage>
</organism>
<dbReference type="InterPro" id="IPR027417">
    <property type="entry name" value="P-loop_NTPase"/>
</dbReference>
<dbReference type="GO" id="GO:0005524">
    <property type="term" value="F:ATP binding"/>
    <property type="evidence" value="ECO:0007669"/>
    <property type="project" value="InterPro"/>
</dbReference>
<name>A0A0T9LB72_YERKR</name>
<dbReference type="InterPro" id="IPR003959">
    <property type="entry name" value="ATPase_AAA_core"/>
</dbReference>
<dbReference type="PANTHER" id="PTHR43581">
    <property type="entry name" value="ATP/GTP PHOSPHATASE"/>
    <property type="match status" value="1"/>
</dbReference>
<dbReference type="AlphaFoldDB" id="A0A0T9LB72"/>
<dbReference type="InterPro" id="IPR051396">
    <property type="entry name" value="Bact_Antivir_Def_Nuclease"/>
</dbReference>
<dbReference type="SUPFAM" id="SSF52540">
    <property type="entry name" value="P-loop containing nucleoside triphosphate hydrolases"/>
    <property type="match status" value="1"/>
</dbReference>
<reference evidence="3 4" key="1">
    <citation type="submission" date="2015-03" db="EMBL/GenBank/DDBJ databases">
        <authorList>
            <person name="Murphy D."/>
        </authorList>
    </citation>
    <scope>NUCLEOTIDE SEQUENCE [LARGE SCALE GENOMIC DNA]</scope>
    <source>
        <strain evidence="3 4">FCF326</strain>
    </source>
</reference>
<dbReference type="GO" id="GO:0016887">
    <property type="term" value="F:ATP hydrolysis activity"/>
    <property type="evidence" value="ECO:0007669"/>
    <property type="project" value="InterPro"/>
</dbReference>
<accession>A0A0T9LB72</accession>
<dbReference type="PANTHER" id="PTHR43581:SF2">
    <property type="entry name" value="EXCINUCLEASE ATPASE SUBUNIT"/>
    <property type="match status" value="1"/>
</dbReference>
<dbReference type="Pfam" id="PF13304">
    <property type="entry name" value="AAA_21"/>
    <property type="match status" value="1"/>
</dbReference>
<evidence type="ECO:0000259" key="1">
    <source>
        <dbReference type="Pfam" id="PF13175"/>
    </source>
</evidence>
<evidence type="ECO:0000313" key="4">
    <source>
        <dbReference type="Proteomes" id="UP000045824"/>
    </source>
</evidence>
<evidence type="ECO:0000313" key="3">
    <source>
        <dbReference type="EMBL" id="CNE74697.1"/>
    </source>
</evidence>
<protein>
    <submittedName>
        <fullName evidence="3">Predicted ATPase</fullName>
    </submittedName>
</protein>
<feature type="domain" description="ATPase AAA-type core" evidence="2">
    <location>
        <begin position="245"/>
        <end position="328"/>
    </location>
</feature>
<dbReference type="EMBL" id="CPYI01000007">
    <property type="protein sequence ID" value="CNE74697.1"/>
    <property type="molecule type" value="Genomic_DNA"/>
</dbReference>
<dbReference type="Proteomes" id="UP000045824">
    <property type="component" value="Unassembled WGS sequence"/>
</dbReference>
<feature type="domain" description="Endonuclease GajA/Old nuclease/RecF-like AAA" evidence="1">
    <location>
        <begin position="1"/>
        <end position="95"/>
    </location>
</feature>
<dbReference type="InterPro" id="IPR041685">
    <property type="entry name" value="AAA_GajA/Old/RecF-like"/>
</dbReference>
<dbReference type="Gene3D" id="3.40.50.300">
    <property type="entry name" value="P-loop containing nucleotide triphosphate hydrolases"/>
    <property type="match status" value="1"/>
</dbReference>
<sequence>MTILKIKITNLLSFDDVEISGLHDMNCIVGRNNVGKSNLLKALKFYYNRLEGKEELPLKLHSNYSYKGVISLTFDTTKIFRIARKQTNNPYFQFIMRKLIPPIRRSMFSLASYTNEPTMYTLSLNIYNDGKVKWSTKDSQILNLILYLFPFFHIEPRHMDLHEWDSLWDLVSRIKSFNLSKIDDESIIDFFDNSINSGGDSSYRKYIDDLNNNISTKVSTQKEKILSYIKAGLKGYRFEIDERDLRLHSDGTNSFYYIKTYLNLLITISRREYITPFVFIDEPELGLHPKMNEVLVQEIFNSYKYLEGVNDRITRPKLFITTHSPNIVKEIIKRFRKKQTFFCFQKSRDSATHINTLNSNFDNESFINIFSDNEARLYFSDFILFVEGETELEVFGNMRLSDHFTHLKHIDIYKSSSNTIGERLNPAYANSSIPYLYLFDADKAISLKGKPGSFTINLKSNGNYYRFDKDTLTLEIKRNNLGFSKRHREIKNNNQFLINNLDTRIDVDMIKQIFPASSNFEDIFNAVKKRLLYKNIYLNRTTLEGCLVQRNSAQIFYNWLAVEYGTNIDKLLSRVSRSKFVNLDMLIDYFSVIFNGKTQTLVDYSSFNFESYKQNLNKGKALSDKLKKTSKHAKYLMNLLEKNSIANKHLDKTDGWTTSFLNYAVKYIENEIKLTNKTFGSVFRFYFPELYDIIRRLQPDSGGEI</sequence>
<dbReference type="RefSeq" id="WP_050119473.1">
    <property type="nucleotide sequence ID" value="NZ_CAWMAB010000007.1"/>
</dbReference>
<proteinExistence type="predicted"/>
<gene>
    <name evidence="3" type="ORF">ERS008491_02164</name>
</gene>
<dbReference type="NCBIfam" id="NF038234">
    <property type="entry name" value="retron_eff_Eco8"/>
    <property type="match status" value="1"/>
</dbReference>
<evidence type="ECO:0000259" key="2">
    <source>
        <dbReference type="Pfam" id="PF13304"/>
    </source>
</evidence>